<dbReference type="PANTHER" id="PTHR43039">
    <property type="entry name" value="ESTERASE-RELATED"/>
    <property type="match status" value="1"/>
</dbReference>
<proteinExistence type="inferred from homology"/>
<reference evidence="4 5" key="1">
    <citation type="submission" date="2023-10" db="EMBL/GenBank/DDBJ databases">
        <title>Chromosome-scale genome assembly provides insights into flower coloration mechanisms of Canna indica.</title>
        <authorList>
            <person name="Li C."/>
        </authorList>
    </citation>
    <scope>NUCLEOTIDE SEQUENCE [LARGE SCALE GENOMIC DNA]</scope>
    <source>
        <tissue evidence="4">Flower</tissue>
    </source>
</reference>
<dbReference type="GO" id="GO:0016787">
    <property type="term" value="F:hydrolase activity"/>
    <property type="evidence" value="ECO:0007669"/>
    <property type="project" value="UniProtKB-KW"/>
</dbReference>
<dbReference type="EMBL" id="CP136895">
    <property type="protein sequence ID" value="WOL10799.1"/>
    <property type="molecule type" value="Genomic_DNA"/>
</dbReference>
<keyword evidence="2" id="KW-0378">Hydrolase</keyword>
<dbReference type="InterPro" id="IPR000073">
    <property type="entry name" value="AB_hydrolase_1"/>
</dbReference>
<evidence type="ECO:0000256" key="1">
    <source>
        <dbReference type="ARBA" id="ARBA00008645"/>
    </source>
</evidence>
<dbReference type="FunFam" id="3.40.50.1820:FF:000042">
    <property type="entry name" value="probable strigolactone esterase DAD2"/>
    <property type="match status" value="1"/>
</dbReference>
<organism evidence="4 5">
    <name type="scientific">Canna indica</name>
    <name type="common">Indian-shot</name>
    <dbReference type="NCBI Taxonomy" id="4628"/>
    <lineage>
        <taxon>Eukaryota</taxon>
        <taxon>Viridiplantae</taxon>
        <taxon>Streptophyta</taxon>
        <taxon>Embryophyta</taxon>
        <taxon>Tracheophyta</taxon>
        <taxon>Spermatophyta</taxon>
        <taxon>Magnoliopsida</taxon>
        <taxon>Liliopsida</taxon>
        <taxon>Zingiberales</taxon>
        <taxon>Cannaceae</taxon>
        <taxon>Canna</taxon>
    </lineage>
</organism>
<dbReference type="InterPro" id="IPR029058">
    <property type="entry name" value="AB_hydrolase_fold"/>
</dbReference>
<evidence type="ECO:0000313" key="5">
    <source>
        <dbReference type="Proteomes" id="UP001327560"/>
    </source>
</evidence>
<comment type="similarity">
    <text evidence="1">Belongs to the AB hydrolase superfamily.</text>
</comment>
<name>A0AAQ3QH15_9LILI</name>
<dbReference type="SUPFAM" id="SSF53474">
    <property type="entry name" value="alpha/beta-Hydrolases"/>
    <property type="match status" value="1"/>
</dbReference>
<dbReference type="Proteomes" id="UP001327560">
    <property type="component" value="Chromosome 6"/>
</dbReference>
<sequence>MIVNVRITGRGEQTLVLSHGYGGSQSTWDHLLPHLSQSHRLLLFDWNFHGAGAAGNLSKFSSFAAFADALIALLDQSRLKAVVFVGHSMSGMIGCIASVKRPDLFSHLALVAASPRYLNSDDYEGGFERVEIDNLLSNIELNFQTWADNFIALAIGQDDPVAVEKLRKSFKSMKPEIALVLAKTIFLGDMRDVLGKVEVPSTIIQVSNDFVAPVSVGCYMQSRMKGKASLEIIDSDGHFPQLIASQKLLEVLERVLVHSNKTS</sequence>
<evidence type="ECO:0000256" key="2">
    <source>
        <dbReference type="ARBA" id="ARBA00022801"/>
    </source>
</evidence>
<keyword evidence="5" id="KW-1185">Reference proteome</keyword>
<feature type="domain" description="AB hydrolase-1" evidence="3">
    <location>
        <begin position="14"/>
        <end position="138"/>
    </location>
</feature>
<dbReference type="Gene3D" id="3.40.50.1820">
    <property type="entry name" value="alpha/beta hydrolase"/>
    <property type="match status" value="1"/>
</dbReference>
<evidence type="ECO:0000313" key="4">
    <source>
        <dbReference type="EMBL" id="WOL10799.1"/>
    </source>
</evidence>
<protein>
    <recommendedName>
        <fullName evidence="3">AB hydrolase-1 domain-containing protein</fullName>
    </recommendedName>
</protein>
<evidence type="ECO:0000259" key="3">
    <source>
        <dbReference type="Pfam" id="PF00561"/>
    </source>
</evidence>
<dbReference type="Pfam" id="PF00561">
    <property type="entry name" value="Abhydrolase_1"/>
    <property type="match status" value="1"/>
</dbReference>
<dbReference type="AlphaFoldDB" id="A0AAQ3QH15"/>
<gene>
    <name evidence="4" type="ORF">Cni_G19558</name>
</gene>
<accession>A0AAQ3QH15</accession>